<dbReference type="KEGG" id="dru:Desru_2836"/>
<reference evidence="1 2" key="2">
    <citation type="journal article" date="2012" name="Stand. Genomic Sci.">
        <title>Complete genome sequence of the sulfate-reducing firmicute Desulfotomaculum ruminis type strain (DL(T)).</title>
        <authorList>
            <person name="Spring S."/>
            <person name="Visser M."/>
            <person name="Lu M."/>
            <person name="Copeland A."/>
            <person name="Lapidus A."/>
            <person name="Lucas S."/>
            <person name="Cheng J.F."/>
            <person name="Han C."/>
            <person name="Tapia R."/>
            <person name="Goodwin L.A."/>
            <person name="Pitluck S."/>
            <person name="Ivanova N."/>
            <person name="Land M."/>
            <person name="Hauser L."/>
            <person name="Larimer F."/>
            <person name="Rohde M."/>
            <person name="Goker M."/>
            <person name="Detter J.C."/>
            <person name="Kyrpides N.C."/>
            <person name="Woyke T."/>
            <person name="Schaap P.J."/>
            <person name="Plugge C.M."/>
            <person name="Muyzer G."/>
            <person name="Kuever J."/>
            <person name="Pereira I.A."/>
            <person name="Parshina S.N."/>
            <person name="Bernier-Latmani R."/>
            <person name="Stams A.J."/>
            <person name="Klenk H.P."/>
        </authorList>
    </citation>
    <scope>NUCLEOTIDE SEQUENCE [LARGE SCALE GENOMIC DNA]</scope>
    <source>
        <strain evidence="2">ATCC 23193 / DSM 2154 / NCIB 8452 / DL</strain>
    </source>
</reference>
<dbReference type="AlphaFoldDB" id="F6DSG0"/>
<proteinExistence type="predicted"/>
<dbReference type="InterPro" id="IPR009078">
    <property type="entry name" value="Ferritin-like_SF"/>
</dbReference>
<sequence length="68" mass="8019">MPKLTQKDILNNILKRAFDQEVQQKAKYAFLAGTVKDKRLIKIFKVFEHTAQSHIAELQQEMYNLDIK</sequence>
<dbReference type="OrthoDB" id="1809169at2"/>
<protein>
    <recommendedName>
        <fullName evidence="3">Rubrerythrin diiron-binding domain-containing protein</fullName>
    </recommendedName>
</protein>
<evidence type="ECO:0008006" key="3">
    <source>
        <dbReference type="Google" id="ProtNLM"/>
    </source>
</evidence>
<name>F6DSG0_DESRL</name>
<evidence type="ECO:0000313" key="2">
    <source>
        <dbReference type="Proteomes" id="UP000009234"/>
    </source>
</evidence>
<accession>F6DSG0</accession>
<dbReference type="STRING" id="696281.Desru_2836"/>
<gene>
    <name evidence="1" type="ordered locus">Desru_2836</name>
</gene>
<dbReference type="SUPFAM" id="SSF47240">
    <property type="entry name" value="Ferritin-like"/>
    <property type="match status" value="1"/>
</dbReference>
<reference evidence="2" key="1">
    <citation type="submission" date="2011-05" db="EMBL/GenBank/DDBJ databases">
        <title>Complete sequence of Desulfotomaculum ruminis DSM 2154.</title>
        <authorList>
            <person name="Lucas S."/>
            <person name="Copeland A."/>
            <person name="Lapidus A."/>
            <person name="Cheng J.-F."/>
            <person name="Goodwin L."/>
            <person name="Pitluck S."/>
            <person name="Lu M."/>
            <person name="Detter J.C."/>
            <person name="Han C."/>
            <person name="Tapia R."/>
            <person name="Land M."/>
            <person name="Hauser L."/>
            <person name="Kyrpides N."/>
            <person name="Ivanova N."/>
            <person name="Mikhailova N."/>
            <person name="Pagani I."/>
            <person name="Stams A.J.M."/>
            <person name="Plugge C.M."/>
            <person name="Muyzer G."/>
            <person name="Kuever J."/>
            <person name="Parshina S.N."/>
            <person name="Ivanova A.E."/>
            <person name="Nazina T.N."/>
            <person name="Brambilla E."/>
            <person name="Spring S."/>
            <person name="Klenk H.-P."/>
            <person name="Woyke T."/>
        </authorList>
    </citation>
    <scope>NUCLEOTIDE SEQUENCE [LARGE SCALE GENOMIC DNA]</scope>
    <source>
        <strain evidence="2">ATCC 23193 / DSM 2154 / NCIB 8452 / DL</strain>
    </source>
</reference>
<dbReference type="HOGENOM" id="CLU_190552_0_0_9"/>
<evidence type="ECO:0000313" key="1">
    <source>
        <dbReference type="EMBL" id="AEG61050.1"/>
    </source>
</evidence>
<dbReference type="EMBL" id="CP002780">
    <property type="protein sequence ID" value="AEG61050.1"/>
    <property type="molecule type" value="Genomic_DNA"/>
</dbReference>
<dbReference type="RefSeq" id="WP_013842802.1">
    <property type="nucleotide sequence ID" value="NC_015589.1"/>
</dbReference>
<dbReference type="Proteomes" id="UP000009234">
    <property type="component" value="Chromosome"/>
</dbReference>
<keyword evidence="2" id="KW-1185">Reference proteome</keyword>
<organism evidence="1 2">
    <name type="scientific">Desulforamulus ruminis (strain ATCC 23193 / DSM 2154 / NCIMB 8452 / DL)</name>
    <name type="common">Desulfotomaculum ruminis</name>
    <dbReference type="NCBI Taxonomy" id="696281"/>
    <lineage>
        <taxon>Bacteria</taxon>
        <taxon>Bacillati</taxon>
        <taxon>Bacillota</taxon>
        <taxon>Clostridia</taxon>
        <taxon>Eubacteriales</taxon>
        <taxon>Peptococcaceae</taxon>
        <taxon>Desulforamulus</taxon>
    </lineage>
</organism>